<dbReference type="EMBL" id="OC002336">
    <property type="protein sequence ID" value="CAD7261678.1"/>
    <property type="molecule type" value="Genomic_DNA"/>
</dbReference>
<comment type="function">
    <text evidence="1">Negatively regulates the PAK1 kinase. PAK1 is a member of the PAK kinase family, which has been shown to play a positive role in the regulation of signaling pathways involving MAPK8 and RELA. PAK1 exists as an inactive homodimer, which is activated by binding of small GTPases such as CDC42 to an N-terminal regulatory domain. PAK1IP1 also binds to the N-terminus of PAK1, and inhibits the specific activation of PAK1 by CDC42. May be involved in ribosomal large subunit assembly.</text>
</comment>
<feature type="region of interest" description="Disordered" evidence="3">
    <location>
        <begin position="257"/>
        <end position="277"/>
    </location>
</feature>
<dbReference type="InterPro" id="IPR001680">
    <property type="entry name" value="WD40_rpt"/>
</dbReference>
<dbReference type="PROSITE" id="PS50082">
    <property type="entry name" value="WD_REPEATS_2"/>
    <property type="match status" value="1"/>
</dbReference>
<feature type="compositionally biased region" description="Basic and acidic residues" evidence="3">
    <location>
        <begin position="259"/>
        <end position="270"/>
    </location>
</feature>
<dbReference type="Gene3D" id="2.130.10.10">
    <property type="entry name" value="YVTN repeat-like/Quinoprotein amine dehydrogenase"/>
    <property type="match status" value="1"/>
</dbReference>
<keyword evidence="2" id="KW-0853">WD repeat</keyword>
<dbReference type="Pfam" id="PF00400">
    <property type="entry name" value="WD40"/>
    <property type="match status" value="3"/>
</dbReference>
<dbReference type="AlphaFoldDB" id="A0A7R9AW75"/>
<dbReference type="PANTHER" id="PTHR44675">
    <property type="entry name" value="PAK1 INTERACTING PROTEIN 1"/>
    <property type="match status" value="1"/>
</dbReference>
<organism evidence="4">
    <name type="scientific">Timema shepardi</name>
    <name type="common">Walking stick</name>
    <dbReference type="NCBI Taxonomy" id="629360"/>
    <lineage>
        <taxon>Eukaryota</taxon>
        <taxon>Metazoa</taxon>
        <taxon>Ecdysozoa</taxon>
        <taxon>Arthropoda</taxon>
        <taxon>Hexapoda</taxon>
        <taxon>Insecta</taxon>
        <taxon>Pterygota</taxon>
        <taxon>Neoptera</taxon>
        <taxon>Polyneoptera</taxon>
        <taxon>Phasmatodea</taxon>
        <taxon>Timematodea</taxon>
        <taxon>Timematoidea</taxon>
        <taxon>Timematidae</taxon>
        <taxon>Timema</taxon>
    </lineage>
</organism>
<reference evidence="4" key="1">
    <citation type="submission" date="2020-11" db="EMBL/GenBank/DDBJ databases">
        <authorList>
            <person name="Tran Van P."/>
        </authorList>
    </citation>
    <scope>NUCLEOTIDE SEQUENCE</scope>
</reference>
<proteinExistence type="predicted"/>
<feature type="repeat" description="WD" evidence="2">
    <location>
        <begin position="77"/>
        <end position="107"/>
    </location>
</feature>
<evidence type="ECO:0000256" key="3">
    <source>
        <dbReference type="SAM" id="MobiDB-lite"/>
    </source>
</evidence>
<name>A0A7R9AW75_TIMSH</name>
<accession>A0A7R9AW75</accession>
<dbReference type="SUPFAM" id="SSF50978">
    <property type="entry name" value="WD40 repeat-like"/>
    <property type="match status" value="1"/>
</dbReference>
<protein>
    <recommendedName>
        <fullName evidence="5">P21-activated protein kinase-interacting protein 1-like</fullName>
    </recommendedName>
</protein>
<gene>
    <name evidence="4" type="ORF">TSIB3V08_LOCUS5805</name>
</gene>
<dbReference type="PROSITE" id="PS50294">
    <property type="entry name" value="WD_REPEATS_REGION"/>
    <property type="match status" value="1"/>
</dbReference>
<dbReference type="SMART" id="SM00320">
    <property type="entry name" value="WD40"/>
    <property type="match status" value="4"/>
</dbReference>
<sequence>MLLEDIEVIVGTYEEFILGYKVTEEDEKLVFSQSFANHSHRASVRCIATSGRYLASGGVDETIQLYDMVLRRECGILAQHSGTVNCVTFSPTGSHLLSGSEDNSIAVVRTGSWQLEKLWGSAHKGAGVTWLSCHPTGKMALSVGTDAILRTWNLVKGRPAYGKNLGSSRKGLGRSVTCVLWSPDGDTYVIAIGNKADVYNVTTAGIMYTVECDKKISSLCFVKNQALSELCKVDTGCRITCMTIQEPIIVKPKKAKKRKGDEVMVEPKEEKEEDGGVQSTVDLFNISTATDTCDEIIENGGNVEHKRRKKGKKETLEEISDKKCLTKNGKIKKKKSKSTVGTGEQTWLVEDI</sequence>
<evidence type="ECO:0008006" key="5">
    <source>
        <dbReference type="Google" id="ProtNLM"/>
    </source>
</evidence>
<evidence type="ECO:0000256" key="2">
    <source>
        <dbReference type="PROSITE-ProRule" id="PRU00221"/>
    </source>
</evidence>
<dbReference type="InterPro" id="IPR015943">
    <property type="entry name" value="WD40/YVTN_repeat-like_dom_sf"/>
</dbReference>
<evidence type="ECO:0000256" key="1">
    <source>
        <dbReference type="ARBA" id="ARBA00045213"/>
    </source>
</evidence>
<evidence type="ECO:0000313" key="4">
    <source>
        <dbReference type="EMBL" id="CAD7261678.1"/>
    </source>
</evidence>
<dbReference type="PANTHER" id="PTHR44675:SF1">
    <property type="entry name" value="P21-ACTIVATED PROTEIN KINASE-INTERACTING PROTEIN 1"/>
    <property type="match status" value="1"/>
</dbReference>
<dbReference type="InterPro" id="IPR051959">
    <property type="entry name" value="PAK1-Kinase_Regulator"/>
</dbReference>
<dbReference type="InterPro" id="IPR036322">
    <property type="entry name" value="WD40_repeat_dom_sf"/>
</dbReference>